<feature type="region of interest" description="Disordered" evidence="1">
    <location>
        <begin position="59"/>
        <end position="78"/>
    </location>
</feature>
<comment type="caution">
    <text evidence="2">The sequence shown here is derived from an EMBL/GenBank/DDBJ whole genome shotgun (WGS) entry which is preliminary data.</text>
</comment>
<dbReference type="AlphaFoldDB" id="A0A918ZYP6"/>
<evidence type="ECO:0000313" key="3">
    <source>
        <dbReference type="Proteomes" id="UP000608024"/>
    </source>
</evidence>
<name>A0A918ZYP6_9ACTN</name>
<keyword evidence="3" id="KW-1185">Reference proteome</keyword>
<reference evidence="2" key="1">
    <citation type="journal article" date="2014" name="Int. J. Syst. Evol. Microbiol.">
        <title>Complete genome sequence of Corynebacterium casei LMG S-19264T (=DSM 44701T), isolated from a smear-ripened cheese.</title>
        <authorList>
            <consortium name="US DOE Joint Genome Institute (JGI-PGF)"/>
            <person name="Walter F."/>
            <person name="Albersmeier A."/>
            <person name="Kalinowski J."/>
            <person name="Ruckert C."/>
        </authorList>
    </citation>
    <scope>NUCLEOTIDE SEQUENCE</scope>
    <source>
        <strain evidence="2">JCM 4784</strain>
    </source>
</reference>
<feature type="region of interest" description="Disordered" evidence="1">
    <location>
        <begin position="1"/>
        <end position="45"/>
    </location>
</feature>
<proteinExistence type="predicted"/>
<evidence type="ECO:0000256" key="1">
    <source>
        <dbReference type="SAM" id="MobiDB-lite"/>
    </source>
</evidence>
<accession>A0A918ZYP6</accession>
<sequence>MTGRPFRPDGGVQITQAVTGAPYEAPGPKGPGRRGSPPGADDARVPCDARRTCPMRRTAHVSHATHGARVPCDALRPN</sequence>
<gene>
    <name evidence="2" type="ORF">GCM10018785_52700</name>
</gene>
<evidence type="ECO:0000313" key="2">
    <source>
        <dbReference type="EMBL" id="GHE77932.1"/>
    </source>
</evidence>
<reference evidence="2" key="2">
    <citation type="submission" date="2020-09" db="EMBL/GenBank/DDBJ databases">
        <authorList>
            <person name="Sun Q."/>
            <person name="Ohkuma M."/>
        </authorList>
    </citation>
    <scope>NUCLEOTIDE SEQUENCE</scope>
    <source>
        <strain evidence="2">JCM 4784</strain>
    </source>
</reference>
<dbReference type="EMBL" id="BNBT01000100">
    <property type="protein sequence ID" value="GHE77932.1"/>
    <property type="molecule type" value="Genomic_DNA"/>
</dbReference>
<dbReference type="Proteomes" id="UP000608024">
    <property type="component" value="Unassembled WGS sequence"/>
</dbReference>
<organism evidence="2 3">
    <name type="scientific">Streptomyces longispororuber</name>
    <dbReference type="NCBI Taxonomy" id="68230"/>
    <lineage>
        <taxon>Bacteria</taxon>
        <taxon>Bacillati</taxon>
        <taxon>Actinomycetota</taxon>
        <taxon>Actinomycetes</taxon>
        <taxon>Kitasatosporales</taxon>
        <taxon>Streptomycetaceae</taxon>
        <taxon>Streptomyces</taxon>
    </lineage>
</organism>
<protein>
    <submittedName>
        <fullName evidence="2">Uncharacterized protein</fullName>
    </submittedName>
</protein>